<keyword evidence="3 6" id="KW-0812">Transmembrane</keyword>
<keyword evidence="2" id="KW-0813">Transport</keyword>
<dbReference type="SUPFAM" id="SSF103473">
    <property type="entry name" value="MFS general substrate transporter"/>
    <property type="match status" value="1"/>
</dbReference>
<feature type="transmembrane region" description="Helical" evidence="6">
    <location>
        <begin position="536"/>
        <end position="555"/>
    </location>
</feature>
<dbReference type="InterPro" id="IPR010573">
    <property type="entry name" value="MFS_Str1/Tri12-like"/>
</dbReference>
<dbReference type="EMBL" id="NKUJ01000028">
    <property type="protein sequence ID" value="RMJ17767.1"/>
    <property type="molecule type" value="Genomic_DNA"/>
</dbReference>
<name>A0A3M2SJM6_9HYPO</name>
<dbReference type="InterPro" id="IPR005829">
    <property type="entry name" value="Sugar_transporter_CS"/>
</dbReference>
<dbReference type="Proteomes" id="UP000277212">
    <property type="component" value="Unassembled WGS sequence"/>
</dbReference>
<dbReference type="Gene3D" id="1.20.1250.20">
    <property type="entry name" value="MFS general substrate transporter like domains"/>
    <property type="match status" value="1"/>
</dbReference>
<feature type="transmembrane region" description="Helical" evidence="6">
    <location>
        <begin position="243"/>
        <end position="263"/>
    </location>
</feature>
<sequence length="604" mass="64791">MANDVERNRRRAEDARAAIEFEDDPHRAALEDDPEHTTVSFKTWLAIISMAASFGPAVGLGFTCVAAVVVQITNDLGNDADLAWVVGAWSLATACSFSLGGPLSDVFGRRDLILGGQAVVMVGCIVGGVAQNVATLIASETVIGLGTGFVFVAYAGVPEMLPNKWRALGVGVLEGGIMVPWGMVGVLLGAALFEYASWRWIFYLGIIVEGLALVGTALCYWPTSRPRGDFDKTRWQQFKEVDWLGLSLFTLGLATALVGLTWGGSPAHPWKSAGAIVPIVIGALVVALAFVYDFNFAKAPLFPAKLFKMWRGFVVLLIGLFISGMNFHAMSALLPQGSLFMFTTDNIQIGLISLPNNLISTVVGSLVPICAHRLGHVKWLFVAGMVFQAIFLGASAATVNPNNRWAWTFVPAFGVPMFLMVTILGYAIASLHVPHSHLGVAMGLLGTFRSAGGAVGNAIFNTVFQDKFRDFSADEITKAALASGLNASDLGAIIPGTIAHNLGVPHSLDGIEGMTPAIAQTLRSAVRLAYGRAFQFVFYITIPFSVIALICSFWVEDPEPYMTNHVQSAMNNRLDEKTVFKDGMSQDGVEVENVERAREPNTIG</sequence>
<feature type="domain" description="Major facilitator superfamily (MFS) profile" evidence="7">
    <location>
        <begin position="45"/>
        <end position="560"/>
    </location>
</feature>
<keyword evidence="5 6" id="KW-0472">Membrane</keyword>
<feature type="transmembrane region" description="Helical" evidence="6">
    <location>
        <begin position="136"/>
        <end position="155"/>
    </location>
</feature>
<dbReference type="PANTHER" id="PTHR23501:SF195">
    <property type="entry name" value="PEP5"/>
    <property type="match status" value="1"/>
</dbReference>
<feature type="transmembrane region" description="Helical" evidence="6">
    <location>
        <begin position="405"/>
        <end position="429"/>
    </location>
</feature>
<dbReference type="Gene3D" id="1.20.1720.10">
    <property type="entry name" value="Multidrug resistance protein D"/>
    <property type="match status" value="1"/>
</dbReference>
<dbReference type="InterPro" id="IPR020846">
    <property type="entry name" value="MFS_dom"/>
</dbReference>
<dbReference type="PROSITE" id="PS50850">
    <property type="entry name" value="MFS"/>
    <property type="match status" value="1"/>
</dbReference>
<feature type="transmembrane region" description="Helical" evidence="6">
    <location>
        <begin position="112"/>
        <end position="130"/>
    </location>
</feature>
<evidence type="ECO:0000256" key="3">
    <source>
        <dbReference type="ARBA" id="ARBA00022692"/>
    </source>
</evidence>
<reference evidence="8 9" key="1">
    <citation type="submission" date="2017-06" db="EMBL/GenBank/DDBJ databases">
        <title>Comparative genomic analysis of Ambrosia Fusariam Clade fungi.</title>
        <authorList>
            <person name="Stajich J.E."/>
            <person name="Carrillo J."/>
            <person name="Kijimoto T."/>
            <person name="Eskalen A."/>
            <person name="O'Donnell K."/>
            <person name="Kasson M."/>
        </authorList>
    </citation>
    <scope>NUCLEOTIDE SEQUENCE [LARGE SCALE GENOMIC DNA]</scope>
    <source>
        <strain evidence="8">UCR3666</strain>
    </source>
</reference>
<accession>A0A3M2SJM6</accession>
<evidence type="ECO:0000256" key="1">
    <source>
        <dbReference type="ARBA" id="ARBA00004141"/>
    </source>
</evidence>
<comment type="caution">
    <text evidence="8">The sequence shown here is derived from an EMBL/GenBank/DDBJ whole genome shotgun (WGS) entry which is preliminary data.</text>
</comment>
<feature type="transmembrane region" description="Helical" evidence="6">
    <location>
        <begin position="309"/>
        <end position="327"/>
    </location>
</feature>
<comment type="subcellular location">
    <subcellularLocation>
        <location evidence="1">Membrane</location>
        <topology evidence="1">Multi-pass membrane protein</topology>
    </subcellularLocation>
</comment>
<keyword evidence="4 6" id="KW-1133">Transmembrane helix</keyword>
<evidence type="ECO:0000259" key="7">
    <source>
        <dbReference type="PROSITE" id="PS50850"/>
    </source>
</evidence>
<protein>
    <recommendedName>
        <fullName evidence="7">Major facilitator superfamily (MFS) profile domain-containing protein</fullName>
    </recommendedName>
</protein>
<dbReference type="GO" id="GO:0005886">
    <property type="term" value="C:plasma membrane"/>
    <property type="evidence" value="ECO:0007669"/>
    <property type="project" value="TreeGrafter"/>
</dbReference>
<dbReference type="PROSITE" id="PS00216">
    <property type="entry name" value="SUGAR_TRANSPORT_1"/>
    <property type="match status" value="1"/>
</dbReference>
<evidence type="ECO:0000256" key="6">
    <source>
        <dbReference type="SAM" id="Phobius"/>
    </source>
</evidence>
<feature type="transmembrane region" description="Helical" evidence="6">
    <location>
        <begin position="44"/>
        <end position="70"/>
    </location>
</feature>
<evidence type="ECO:0000313" key="8">
    <source>
        <dbReference type="EMBL" id="RMJ17767.1"/>
    </source>
</evidence>
<feature type="transmembrane region" description="Helical" evidence="6">
    <location>
        <begin position="167"/>
        <end position="188"/>
    </location>
</feature>
<dbReference type="InterPro" id="IPR036259">
    <property type="entry name" value="MFS_trans_sf"/>
</dbReference>
<feature type="transmembrane region" description="Helical" evidence="6">
    <location>
        <begin position="275"/>
        <end position="297"/>
    </location>
</feature>
<evidence type="ECO:0000313" key="9">
    <source>
        <dbReference type="Proteomes" id="UP000277212"/>
    </source>
</evidence>
<proteinExistence type="predicted"/>
<feature type="transmembrane region" description="Helical" evidence="6">
    <location>
        <begin position="379"/>
        <end position="399"/>
    </location>
</feature>
<evidence type="ECO:0000256" key="2">
    <source>
        <dbReference type="ARBA" id="ARBA00022448"/>
    </source>
</evidence>
<dbReference type="AlphaFoldDB" id="A0A3M2SJM6"/>
<feature type="transmembrane region" description="Helical" evidence="6">
    <location>
        <begin position="82"/>
        <end position="100"/>
    </location>
</feature>
<organism evidence="8 9">
    <name type="scientific">Fusarium kuroshium</name>
    <dbReference type="NCBI Taxonomy" id="2010991"/>
    <lineage>
        <taxon>Eukaryota</taxon>
        <taxon>Fungi</taxon>
        <taxon>Dikarya</taxon>
        <taxon>Ascomycota</taxon>
        <taxon>Pezizomycotina</taxon>
        <taxon>Sordariomycetes</taxon>
        <taxon>Hypocreomycetidae</taxon>
        <taxon>Hypocreales</taxon>
        <taxon>Nectriaceae</taxon>
        <taxon>Fusarium</taxon>
        <taxon>Fusarium solani species complex</taxon>
    </lineage>
</organism>
<keyword evidence="9" id="KW-1185">Reference proteome</keyword>
<dbReference type="OrthoDB" id="4139357at2759"/>
<feature type="transmembrane region" description="Helical" evidence="6">
    <location>
        <begin position="200"/>
        <end position="222"/>
    </location>
</feature>
<evidence type="ECO:0000256" key="4">
    <source>
        <dbReference type="ARBA" id="ARBA00022989"/>
    </source>
</evidence>
<dbReference type="GO" id="GO:0022857">
    <property type="term" value="F:transmembrane transporter activity"/>
    <property type="evidence" value="ECO:0007669"/>
    <property type="project" value="InterPro"/>
</dbReference>
<gene>
    <name evidence="8" type="ORF">CDV36_002574</name>
</gene>
<dbReference type="Pfam" id="PF06609">
    <property type="entry name" value="TRI12"/>
    <property type="match status" value="1"/>
</dbReference>
<evidence type="ECO:0000256" key="5">
    <source>
        <dbReference type="ARBA" id="ARBA00023136"/>
    </source>
</evidence>
<dbReference type="PANTHER" id="PTHR23501">
    <property type="entry name" value="MAJOR FACILITATOR SUPERFAMILY"/>
    <property type="match status" value="1"/>
</dbReference>